<dbReference type="EMBL" id="CP001778">
    <property type="protein sequence ID" value="ADD43478.1"/>
    <property type="molecule type" value="Genomic_DNA"/>
</dbReference>
<name>D3PYP5_STANL</name>
<evidence type="ECO:0000313" key="2">
    <source>
        <dbReference type="EMBL" id="ADD43478.1"/>
    </source>
</evidence>
<feature type="compositionally biased region" description="Basic and acidic residues" evidence="1">
    <location>
        <begin position="1"/>
        <end position="42"/>
    </location>
</feature>
<protein>
    <recommendedName>
        <fullName evidence="4">CsbD family protein</fullName>
    </recommendedName>
</protein>
<dbReference type="InterPro" id="IPR028037">
    <property type="entry name" value="Antitoxin_Rv0909/MT0933"/>
</dbReference>
<dbReference type="KEGG" id="sna:Snas_3822"/>
<evidence type="ECO:0000313" key="3">
    <source>
        <dbReference type="Proteomes" id="UP000000844"/>
    </source>
</evidence>
<dbReference type="OrthoDB" id="5125103at2"/>
<dbReference type="HOGENOM" id="CLU_2425500_0_0_11"/>
<gene>
    <name evidence="2" type="ordered locus">Snas_3822</name>
</gene>
<sequence>MGIQDKLEGAKDKAMGKVEEMKGKAKGKAAEKEGEAKGKAAETRGQADAADSRNSGMVDKTADFINQKTDGKYEDKIDTAVDKVKKMTGQQ</sequence>
<evidence type="ECO:0000256" key="1">
    <source>
        <dbReference type="SAM" id="MobiDB-lite"/>
    </source>
</evidence>
<proteinExistence type="predicted"/>
<feature type="region of interest" description="Disordered" evidence="1">
    <location>
        <begin position="1"/>
        <end position="60"/>
    </location>
</feature>
<reference evidence="2 3" key="1">
    <citation type="journal article" date="2009" name="Stand. Genomic Sci.">
        <title>Complete genome sequence of Stackebrandtia nassauensis type strain (LLR-40K-21).</title>
        <authorList>
            <person name="Munk C."/>
            <person name="Lapidus A."/>
            <person name="Copeland A."/>
            <person name="Jando M."/>
            <person name="Mayilraj S."/>
            <person name="Glavina Del Rio T."/>
            <person name="Nolan M."/>
            <person name="Chen F."/>
            <person name="Lucas S."/>
            <person name="Tice H."/>
            <person name="Cheng J.F."/>
            <person name="Han C."/>
            <person name="Detter J.C."/>
            <person name="Bruce D."/>
            <person name="Goodwin L."/>
            <person name="Chain P."/>
            <person name="Pitluck S."/>
            <person name="Goker M."/>
            <person name="Ovchinikova G."/>
            <person name="Pati A."/>
            <person name="Ivanova N."/>
            <person name="Mavromatis K."/>
            <person name="Chen A."/>
            <person name="Palaniappan K."/>
            <person name="Land M."/>
            <person name="Hauser L."/>
            <person name="Chang Y.J."/>
            <person name="Jeffries C.D."/>
            <person name="Bristow J."/>
            <person name="Eisen J.A."/>
            <person name="Markowitz V."/>
            <person name="Hugenholtz P."/>
            <person name="Kyrpides N.C."/>
            <person name="Klenk H.P."/>
        </authorList>
    </citation>
    <scope>NUCLEOTIDE SEQUENCE [LARGE SCALE GENOMIC DNA]</scope>
    <source>
        <strain evidence="3">DSM 44728 / CIP 108903 / NRRL B-16338 / NBRC 102104 / LLR-40K-21</strain>
    </source>
</reference>
<keyword evidence="3" id="KW-1185">Reference proteome</keyword>
<dbReference type="Proteomes" id="UP000000844">
    <property type="component" value="Chromosome"/>
</dbReference>
<dbReference type="Pfam" id="PF14013">
    <property type="entry name" value="MT0933_antitox"/>
    <property type="match status" value="1"/>
</dbReference>
<dbReference type="RefSeq" id="WP_013019049.1">
    <property type="nucleotide sequence ID" value="NC_013947.1"/>
</dbReference>
<evidence type="ECO:0008006" key="4">
    <source>
        <dbReference type="Google" id="ProtNLM"/>
    </source>
</evidence>
<accession>D3PYP5</accession>
<dbReference type="AlphaFoldDB" id="D3PYP5"/>
<organism evidence="2 3">
    <name type="scientific">Stackebrandtia nassauensis (strain DSM 44728 / CIP 108903 / NRRL B-16338 / NBRC 102104 / LLR-40K-21)</name>
    <dbReference type="NCBI Taxonomy" id="446470"/>
    <lineage>
        <taxon>Bacteria</taxon>
        <taxon>Bacillati</taxon>
        <taxon>Actinomycetota</taxon>
        <taxon>Actinomycetes</taxon>
        <taxon>Glycomycetales</taxon>
        <taxon>Glycomycetaceae</taxon>
        <taxon>Stackebrandtia</taxon>
    </lineage>
</organism>